<evidence type="ECO:0000313" key="3">
    <source>
        <dbReference type="Proteomes" id="UP000034539"/>
    </source>
</evidence>
<reference evidence="2 3" key="1">
    <citation type="journal article" date="2015" name="Nature">
        <title>rRNA introns, odd ribosomes, and small enigmatic genomes across a large radiation of phyla.</title>
        <authorList>
            <person name="Brown C.T."/>
            <person name="Hug L.A."/>
            <person name="Thomas B.C."/>
            <person name="Sharon I."/>
            <person name="Castelle C.J."/>
            <person name="Singh A."/>
            <person name="Wilkins M.J."/>
            <person name="Williams K.H."/>
            <person name="Banfield J.F."/>
        </authorList>
    </citation>
    <scope>NUCLEOTIDE SEQUENCE [LARGE SCALE GENOMIC DNA]</scope>
</reference>
<dbReference type="Gene3D" id="3.20.20.510">
    <property type="entry name" value="Uncharacterised protein PF12979, DUF3863"/>
    <property type="match status" value="1"/>
</dbReference>
<proteinExistence type="predicted"/>
<evidence type="ECO:0000313" key="2">
    <source>
        <dbReference type="EMBL" id="KKR34315.1"/>
    </source>
</evidence>
<name>A0A0G0SHY8_9BACT</name>
<feature type="transmembrane region" description="Helical" evidence="1">
    <location>
        <begin position="7"/>
        <end position="30"/>
    </location>
</feature>
<keyword evidence="1" id="KW-0812">Transmembrane</keyword>
<dbReference type="EMBL" id="LBXN01000003">
    <property type="protein sequence ID" value="KKR34315.1"/>
    <property type="molecule type" value="Genomic_DNA"/>
</dbReference>
<gene>
    <name evidence="2" type="ORF">UT63_C0003G0031</name>
</gene>
<comment type="caution">
    <text evidence="2">The sequence shown here is derived from an EMBL/GenBank/DDBJ whole genome shotgun (WGS) entry which is preliminary data.</text>
</comment>
<evidence type="ECO:0000256" key="1">
    <source>
        <dbReference type="SAM" id="Phobius"/>
    </source>
</evidence>
<keyword evidence="1" id="KW-1133">Transmembrane helix</keyword>
<accession>A0A0G0SHY8</accession>
<keyword evidence="1" id="KW-0472">Membrane</keyword>
<dbReference type="Proteomes" id="UP000034539">
    <property type="component" value="Unassembled WGS sequence"/>
</dbReference>
<protein>
    <submittedName>
        <fullName evidence="2">Uncharacterized protein</fullName>
    </submittedName>
</protein>
<dbReference type="AlphaFoldDB" id="A0A0G0SHY8"/>
<organism evidence="2 3">
    <name type="scientific">Candidatus Gottesmanbacteria bacterium GW2011_GWC2_39_8</name>
    <dbReference type="NCBI Taxonomy" id="1618450"/>
    <lineage>
        <taxon>Bacteria</taxon>
        <taxon>Candidatus Gottesmaniibacteriota</taxon>
    </lineage>
</organism>
<sequence>MPKNNRIILYYCLVIKSIIVLTFFTLFSFWHPVPVGAISSSYITIVNPVRGSDLSGDAENLSKQAEITASFALPVTWLLQYDVLSEQKYLEELNKYKANNEIGIFLEVSEKLATDSQVPYLMGKGDWARPDKVFLSGYTPNERKRMIDKLMESFRLKLGKYPKSVGVWYIDAYSQDYLVNKYGITAILDCTDQYTTDKYQIWGKPWGVPFDPSVFNPLVPSQNSSDKLDTVKIQWAERDPLLAYGATVSASTFSLQANDYVGHHGFDTEYFKRILNSYIQTDNPVSQATVGLEVGGLEGKYLGEYENQLSEISKLARENKVKVTTMSDFAEKFKKLSPSNVPTLIKSEDNKAFWYNSPYYRAGFVEIGGKLFLRDLRVYKSDYLESDLVDLDTRTFLYRIIPAQIDDLVYKNAKLIATNVYSISLNRKEGGRWIGEIRTGNKKEQLIMGEKELKIGNNNLLSFSSEKSNFRHKLSKFLFLLSTIEFPQIPFPRLVWSTIDNRKIIGLENGTRVLGLKTRPLQIGAFDFPFQTLVRFKSLPFPNLYRILFRSDSQAEFEDFTKSYNGEDLLIFKREETDIHMINKLEESGKIRIFENSLYQVWK</sequence>